<proteinExistence type="predicted"/>
<dbReference type="InterPro" id="IPR031325">
    <property type="entry name" value="RHS_repeat"/>
</dbReference>
<dbReference type="KEGG" id="des:DSOUD_1319"/>
<dbReference type="OrthoDB" id="9757552at2"/>
<gene>
    <name evidence="2" type="ORF">DSOUD_1319</name>
</gene>
<keyword evidence="3" id="KW-1185">Reference proteome</keyword>
<dbReference type="InterPro" id="IPR022385">
    <property type="entry name" value="Rhs_assc_core"/>
</dbReference>
<dbReference type="PATRIC" id="fig|1603606.3.peg.1440"/>
<dbReference type="PANTHER" id="PTHR32305:SF15">
    <property type="entry name" value="PROTEIN RHSA-RELATED"/>
    <property type="match status" value="1"/>
</dbReference>
<evidence type="ECO:0000259" key="1">
    <source>
        <dbReference type="Pfam" id="PF03527"/>
    </source>
</evidence>
<dbReference type="EMBL" id="CP010802">
    <property type="protein sequence ID" value="ALC16100.1"/>
    <property type="molecule type" value="Genomic_DNA"/>
</dbReference>
<reference evidence="2 3" key="1">
    <citation type="submission" date="2015-07" db="EMBL/GenBank/DDBJ databases">
        <title>Isolation and Genomic Characterization of a Novel Halophilic Metal-Reducing Deltaproteobacterium from the Deep Subsurface.</title>
        <authorList>
            <person name="Badalamenti J.P."/>
            <person name="Summers Z.M."/>
            <person name="Gralnick J.A."/>
            <person name="Bond D.R."/>
        </authorList>
    </citation>
    <scope>NUCLEOTIDE SEQUENCE [LARGE SCALE GENOMIC DNA]</scope>
    <source>
        <strain evidence="2 3">WTL</strain>
    </source>
</reference>
<dbReference type="Pfam" id="PF05593">
    <property type="entry name" value="RHS_repeat"/>
    <property type="match status" value="1"/>
</dbReference>
<dbReference type="PANTHER" id="PTHR32305">
    <property type="match status" value="1"/>
</dbReference>
<dbReference type="NCBIfam" id="TIGR01643">
    <property type="entry name" value="YD_repeat_2x"/>
    <property type="match status" value="1"/>
</dbReference>
<dbReference type="PRINTS" id="PR00394">
    <property type="entry name" value="RHSPROTEIN"/>
</dbReference>
<dbReference type="Gene3D" id="2.180.10.10">
    <property type="entry name" value="RHS repeat-associated core"/>
    <property type="match status" value="1"/>
</dbReference>
<feature type="domain" description="RHS protein conserved region" evidence="1">
    <location>
        <begin position="93"/>
        <end position="127"/>
    </location>
</feature>
<dbReference type="InterPro" id="IPR006530">
    <property type="entry name" value="YD"/>
</dbReference>
<accession>A0A0M4DGQ3</accession>
<evidence type="ECO:0000313" key="2">
    <source>
        <dbReference type="EMBL" id="ALC16100.1"/>
    </source>
</evidence>
<dbReference type="InterPro" id="IPR050708">
    <property type="entry name" value="T6SS_VgrG/RHS"/>
</dbReference>
<organism evidence="2 3">
    <name type="scientific">Desulfuromonas soudanensis</name>
    <dbReference type="NCBI Taxonomy" id="1603606"/>
    <lineage>
        <taxon>Bacteria</taxon>
        <taxon>Pseudomonadati</taxon>
        <taxon>Thermodesulfobacteriota</taxon>
        <taxon>Desulfuromonadia</taxon>
        <taxon>Desulfuromonadales</taxon>
        <taxon>Desulfuromonadaceae</taxon>
        <taxon>Desulfuromonas</taxon>
    </lineage>
</organism>
<sequence>MPVPLTTTYHYDARNRLTRVDLPDGTVASYAYDPFGRRVKKQVGSSVTLFVYADEGLVGEYEGAGMMRKLYGWKPDGLWGTDPLYMVEGGNYYFYHNDHLGTPQRLTSAADGAVVWGAGYLAFGAVVVDPSSAVENNLRFPGQYADAETGLYYNFQRYYDPVRGRYTQVDPIGFAGGDVNLYGYVKNNSNNYLDPLGLFFWYGYYGGPDLTAGLEMSWDQLPQGTVLPEPIDSQDWQYFKHDQNYGICRSSLPKDSQWKGFARADGKLLGDLMKLPLSPSNWDEPPIFDVTSNIQRFMAISVFTLKITVNSAWNAVPEVYRNFKKTLSGEPIY</sequence>
<dbReference type="InterPro" id="IPR001826">
    <property type="entry name" value="RHS"/>
</dbReference>
<dbReference type="NCBIfam" id="TIGR03696">
    <property type="entry name" value="Rhs_assc_core"/>
    <property type="match status" value="1"/>
</dbReference>
<dbReference type="Pfam" id="PF03527">
    <property type="entry name" value="RHS"/>
    <property type="match status" value="1"/>
</dbReference>
<name>A0A0M4DGQ3_9BACT</name>
<dbReference type="Proteomes" id="UP000057158">
    <property type="component" value="Chromosome"/>
</dbReference>
<dbReference type="AlphaFoldDB" id="A0A0M4DGQ3"/>
<dbReference type="STRING" id="1603606.DSOUD_1319"/>
<evidence type="ECO:0000313" key="3">
    <source>
        <dbReference type="Proteomes" id="UP000057158"/>
    </source>
</evidence>
<protein>
    <recommendedName>
        <fullName evidence="1">RHS protein conserved region domain-containing protein</fullName>
    </recommendedName>
</protein>